<keyword evidence="3" id="KW-1185">Reference proteome</keyword>
<reference evidence="2 3" key="1">
    <citation type="submission" date="2024-05" db="EMBL/GenBank/DDBJ databases">
        <authorList>
            <person name="Duchaud E."/>
        </authorList>
    </citation>
    <scope>NUCLEOTIDE SEQUENCE [LARGE SCALE GENOMIC DNA]</scope>
    <source>
        <strain evidence="2">Ena-SAMPLE-TAB-13-05-2024-13:56:06:370-140302</strain>
    </source>
</reference>
<evidence type="ECO:0000256" key="1">
    <source>
        <dbReference type="SAM" id="SignalP"/>
    </source>
</evidence>
<feature type="signal peptide" evidence="1">
    <location>
        <begin position="1"/>
        <end position="18"/>
    </location>
</feature>
<gene>
    <name evidence="2" type="ORF">T190607A01A_60107</name>
</gene>
<comment type="caution">
    <text evidence="2">The sequence shown here is derived from an EMBL/GenBank/DDBJ whole genome shotgun (WGS) entry which is preliminary data.</text>
</comment>
<evidence type="ECO:0000313" key="2">
    <source>
        <dbReference type="EMBL" id="CAL2094239.1"/>
    </source>
</evidence>
<feature type="chain" id="PRO_5047396786" evidence="1">
    <location>
        <begin position="19"/>
        <end position="196"/>
    </location>
</feature>
<accession>A0ABP1ETV7</accession>
<dbReference type="RefSeq" id="WP_348713846.1">
    <property type="nucleotide sequence ID" value="NZ_CAXIXY010000008.1"/>
</dbReference>
<sequence>MKKIVSLLLLVLSVILNAQDAKGVLLFKDGTSVEGYGDIKKNKIRFKAELEDEIDTWDHTLVQGVIFANVEYEYVLIQTKSRKPKLLKVIRDGEIRLYADEFLFLSKSKKIKGKNYSTDFSNIGSLGRIEYEESKKNYYIKKQSEKKALGFYRNKKKILLNYFENCDVISDILETKEYRNLTPLQIFDLYYVYCTE</sequence>
<dbReference type="EMBL" id="CAXIXY010000008">
    <property type="protein sequence ID" value="CAL2094239.1"/>
    <property type="molecule type" value="Genomic_DNA"/>
</dbReference>
<dbReference type="Proteomes" id="UP001497416">
    <property type="component" value="Unassembled WGS sequence"/>
</dbReference>
<organism evidence="2 3">
    <name type="scientific">Tenacibaculum platacis</name>
    <dbReference type="NCBI Taxonomy" id="3137852"/>
    <lineage>
        <taxon>Bacteria</taxon>
        <taxon>Pseudomonadati</taxon>
        <taxon>Bacteroidota</taxon>
        <taxon>Flavobacteriia</taxon>
        <taxon>Flavobacteriales</taxon>
        <taxon>Flavobacteriaceae</taxon>
        <taxon>Tenacibaculum</taxon>
    </lineage>
</organism>
<protein>
    <submittedName>
        <fullName evidence="2">Uncharacterized protein</fullName>
    </submittedName>
</protein>
<evidence type="ECO:0000313" key="3">
    <source>
        <dbReference type="Proteomes" id="UP001497416"/>
    </source>
</evidence>
<keyword evidence="1" id="KW-0732">Signal</keyword>
<name>A0ABP1ETV7_9FLAO</name>
<proteinExistence type="predicted"/>